<accession>A0A7R9M1C2</accession>
<name>A0A7R9M1C2_9ACAR</name>
<dbReference type="GO" id="GO:0005737">
    <property type="term" value="C:cytoplasm"/>
    <property type="evidence" value="ECO:0007669"/>
    <property type="project" value="TreeGrafter"/>
</dbReference>
<keyword evidence="3" id="KW-1185">Reference proteome</keyword>
<reference evidence="2" key="1">
    <citation type="submission" date="2020-11" db="EMBL/GenBank/DDBJ databases">
        <authorList>
            <person name="Tran Van P."/>
        </authorList>
    </citation>
    <scope>NUCLEOTIDE SEQUENCE</scope>
</reference>
<dbReference type="GO" id="GO:0033345">
    <property type="term" value="P:L-asparagine catabolic process via L-aspartate"/>
    <property type="evidence" value="ECO:0007669"/>
    <property type="project" value="TreeGrafter"/>
</dbReference>
<dbReference type="Pfam" id="PF01112">
    <property type="entry name" value="Asparaginase_2"/>
    <property type="match status" value="1"/>
</dbReference>
<dbReference type="InterPro" id="IPR000246">
    <property type="entry name" value="Peptidase_T2"/>
</dbReference>
<dbReference type="EMBL" id="CAJPVJ010004846">
    <property type="protein sequence ID" value="CAG2168980.1"/>
    <property type="molecule type" value="Genomic_DNA"/>
</dbReference>
<gene>
    <name evidence="2" type="ORF">ONB1V03_LOCUS8464</name>
</gene>
<dbReference type="PANTHER" id="PTHR10188">
    <property type="entry name" value="L-ASPARAGINASE"/>
    <property type="match status" value="1"/>
</dbReference>
<organism evidence="2">
    <name type="scientific">Oppiella nova</name>
    <dbReference type="NCBI Taxonomy" id="334625"/>
    <lineage>
        <taxon>Eukaryota</taxon>
        <taxon>Metazoa</taxon>
        <taxon>Ecdysozoa</taxon>
        <taxon>Arthropoda</taxon>
        <taxon>Chelicerata</taxon>
        <taxon>Arachnida</taxon>
        <taxon>Acari</taxon>
        <taxon>Acariformes</taxon>
        <taxon>Sarcoptiformes</taxon>
        <taxon>Oribatida</taxon>
        <taxon>Brachypylina</taxon>
        <taxon>Oppioidea</taxon>
        <taxon>Oppiidae</taxon>
        <taxon>Oppiella</taxon>
    </lineage>
</organism>
<evidence type="ECO:0000256" key="1">
    <source>
        <dbReference type="ARBA" id="ARBA00010872"/>
    </source>
</evidence>
<dbReference type="EMBL" id="OC919671">
    <property type="protein sequence ID" value="CAD7651753.1"/>
    <property type="molecule type" value="Genomic_DNA"/>
</dbReference>
<dbReference type="SUPFAM" id="SSF56235">
    <property type="entry name" value="N-terminal nucleophile aminohydrolases (Ntn hydrolases)"/>
    <property type="match status" value="1"/>
</dbReference>
<dbReference type="OrthoDB" id="2262349at2759"/>
<protein>
    <recommendedName>
        <fullName evidence="4">Isoaspartyl peptidase/L-asparaginase</fullName>
    </recommendedName>
</protein>
<dbReference type="InterPro" id="IPR029055">
    <property type="entry name" value="Ntn_hydrolases_N"/>
</dbReference>
<sequence length="131" mass="13758">MLIVVHGGAAKSEAQYVPLKIAGVKQAVREGYQCLLDGGSALDAVERAVRCMENDPIMNCGYGSSLTSAGTVECDAIVMDGRTLNAGAVAGVQRIRHPISLARAVMDKTEHCLLIATGAEDFAREVGIELV</sequence>
<evidence type="ECO:0000313" key="3">
    <source>
        <dbReference type="Proteomes" id="UP000728032"/>
    </source>
</evidence>
<dbReference type="AlphaFoldDB" id="A0A7R9M1C2"/>
<dbReference type="GO" id="GO:0016787">
    <property type="term" value="F:hydrolase activity"/>
    <property type="evidence" value="ECO:0007669"/>
    <property type="project" value="InterPro"/>
</dbReference>
<evidence type="ECO:0008006" key="4">
    <source>
        <dbReference type="Google" id="ProtNLM"/>
    </source>
</evidence>
<feature type="non-terminal residue" evidence="2">
    <location>
        <position position="1"/>
    </location>
</feature>
<comment type="similarity">
    <text evidence="1">Belongs to the Ntn-hydrolase family.</text>
</comment>
<dbReference type="Proteomes" id="UP000728032">
    <property type="component" value="Unassembled WGS sequence"/>
</dbReference>
<evidence type="ECO:0000313" key="2">
    <source>
        <dbReference type="EMBL" id="CAD7651753.1"/>
    </source>
</evidence>
<proteinExistence type="inferred from homology"/>
<dbReference type="PANTHER" id="PTHR10188:SF43">
    <property type="entry name" value="ASPARAGINASE (EUROFUNG)"/>
    <property type="match status" value="1"/>
</dbReference>